<evidence type="ECO:0000256" key="7">
    <source>
        <dbReference type="ARBA" id="ARBA00022909"/>
    </source>
</evidence>
<dbReference type="UniPathway" id="UPA00077">
    <property type="reaction ID" value="UER00155"/>
</dbReference>
<dbReference type="GO" id="GO:0046654">
    <property type="term" value="P:tetrahydrofolate biosynthetic process"/>
    <property type="evidence" value="ECO:0007669"/>
    <property type="project" value="UniProtKB-UniPathway"/>
</dbReference>
<evidence type="ECO:0000313" key="10">
    <source>
        <dbReference type="Proteomes" id="UP000243629"/>
    </source>
</evidence>
<dbReference type="SUPFAM" id="SSF55083">
    <property type="entry name" value="6-hydroxymethyl-7,8-dihydropterin pyrophosphokinase, HPPK"/>
    <property type="match status" value="1"/>
</dbReference>
<dbReference type="GO" id="GO:0046656">
    <property type="term" value="P:folic acid biosynthetic process"/>
    <property type="evidence" value="ECO:0007669"/>
    <property type="project" value="UniProtKB-KW"/>
</dbReference>
<dbReference type="Pfam" id="PF01288">
    <property type="entry name" value="HPPK"/>
    <property type="match status" value="1"/>
</dbReference>
<dbReference type="OrthoDB" id="9790168at2"/>
<comment type="pathway">
    <text evidence="1">Cofactor biosynthesis; tetrahydrofolate biosynthesis; 2-amino-4-hydroxy-6-hydroxymethyl-7,8-dihydropteridine diphosphate from 7,8-dihydroneopterin triphosphate: step 4/4.</text>
</comment>
<organism evidence="9 10">
    <name type="scientific">Halopseudomonas yangmingensis</name>
    <dbReference type="NCBI Taxonomy" id="1720063"/>
    <lineage>
        <taxon>Bacteria</taxon>
        <taxon>Pseudomonadati</taxon>
        <taxon>Pseudomonadota</taxon>
        <taxon>Gammaproteobacteria</taxon>
        <taxon>Pseudomonadales</taxon>
        <taxon>Pseudomonadaceae</taxon>
        <taxon>Halopseudomonas</taxon>
    </lineage>
</organism>
<keyword evidence="5 9" id="KW-0418">Kinase</keyword>
<keyword evidence="7" id="KW-0289">Folate biosynthesis</keyword>
<keyword evidence="6" id="KW-0067">ATP-binding</keyword>
<dbReference type="EMBL" id="FOUI01000002">
    <property type="protein sequence ID" value="SFM25362.1"/>
    <property type="molecule type" value="Genomic_DNA"/>
</dbReference>
<dbReference type="InterPro" id="IPR000550">
    <property type="entry name" value="Hppk"/>
</dbReference>
<reference evidence="10" key="1">
    <citation type="submission" date="2016-10" db="EMBL/GenBank/DDBJ databases">
        <authorList>
            <person name="Varghese N."/>
            <person name="Submissions S."/>
        </authorList>
    </citation>
    <scope>NUCLEOTIDE SEQUENCE [LARGE SCALE GENOMIC DNA]</scope>
    <source>
        <strain evidence="10">DSM 24213</strain>
    </source>
</reference>
<protein>
    <recommendedName>
        <fullName evidence="2">2-amino-4-hydroxy-6-hydroxymethyldihydropteridine diphosphokinase</fullName>
        <ecNumber evidence="2">2.7.6.3</ecNumber>
    </recommendedName>
</protein>
<feature type="domain" description="7,8-dihydro-6-hydroxymethylpterin-pyrophosphokinase" evidence="8">
    <location>
        <begin position="7"/>
        <end position="128"/>
    </location>
</feature>
<dbReference type="PANTHER" id="PTHR43071:SF2">
    <property type="entry name" value="2-AMINO-4-HYDROXY-6-HYDROXYMETHYLDIHYDROPTERIDINE PYROPHOSPHOKINASE"/>
    <property type="match status" value="1"/>
</dbReference>
<evidence type="ECO:0000256" key="1">
    <source>
        <dbReference type="ARBA" id="ARBA00005051"/>
    </source>
</evidence>
<evidence type="ECO:0000256" key="6">
    <source>
        <dbReference type="ARBA" id="ARBA00022840"/>
    </source>
</evidence>
<gene>
    <name evidence="9" type="ORF">SAMN05216217_102242</name>
</gene>
<evidence type="ECO:0000259" key="8">
    <source>
        <dbReference type="Pfam" id="PF01288"/>
    </source>
</evidence>
<evidence type="ECO:0000313" key="9">
    <source>
        <dbReference type="EMBL" id="SFM25362.1"/>
    </source>
</evidence>
<dbReference type="CDD" id="cd00483">
    <property type="entry name" value="HPPK"/>
    <property type="match status" value="1"/>
</dbReference>
<dbReference type="Gene3D" id="3.30.70.560">
    <property type="entry name" value="7,8-Dihydro-6-hydroxymethylpterin-pyrophosphokinase HPPK"/>
    <property type="match status" value="1"/>
</dbReference>
<dbReference type="PANTHER" id="PTHR43071">
    <property type="entry name" value="2-AMINO-4-HYDROXY-6-HYDROXYMETHYLDIHYDROPTERIDINE PYROPHOSPHOKINASE"/>
    <property type="match status" value="1"/>
</dbReference>
<dbReference type="EC" id="2.7.6.3" evidence="2"/>
<accession>A0A1I4PC78</accession>
<dbReference type="GO" id="GO:0005524">
    <property type="term" value="F:ATP binding"/>
    <property type="evidence" value="ECO:0007669"/>
    <property type="project" value="UniProtKB-KW"/>
</dbReference>
<evidence type="ECO:0000256" key="3">
    <source>
        <dbReference type="ARBA" id="ARBA00022679"/>
    </source>
</evidence>
<dbReference type="GO" id="GO:0003848">
    <property type="term" value="F:2-amino-4-hydroxy-6-hydroxymethyldihydropteridine diphosphokinase activity"/>
    <property type="evidence" value="ECO:0007669"/>
    <property type="project" value="UniProtKB-EC"/>
</dbReference>
<dbReference type="Proteomes" id="UP000243629">
    <property type="component" value="Unassembled WGS sequence"/>
</dbReference>
<keyword evidence="3" id="KW-0808">Transferase</keyword>
<dbReference type="STRING" id="1720063.SAMN05216217_102242"/>
<proteinExistence type="predicted"/>
<dbReference type="RefSeq" id="WP_093472767.1">
    <property type="nucleotide sequence ID" value="NZ_FOUI01000002.1"/>
</dbReference>
<dbReference type="InterPro" id="IPR035907">
    <property type="entry name" value="Hppk_sf"/>
</dbReference>
<dbReference type="NCBIfam" id="TIGR01498">
    <property type="entry name" value="folK"/>
    <property type="match status" value="1"/>
</dbReference>
<name>A0A1I4PC78_9GAMM</name>
<keyword evidence="4" id="KW-0547">Nucleotide-binding</keyword>
<evidence type="ECO:0000256" key="2">
    <source>
        <dbReference type="ARBA" id="ARBA00013253"/>
    </source>
</evidence>
<keyword evidence="10" id="KW-1185">Reference proteome</keyword>
<dbReference type="GO" id="GO:0016301">
    <property type="term" value="F:kinase activity"/>
    <property type="evidence" value="ECO:0007669"/>
    <property type="project" value="UniProtKB-KW"/>
</dbReference>
<evidence type="ECO:0000256" key="5">
    <source>
        <dbReference type="ARBA" id="ARBA00022777"/>
    </source>
</evidence>
<sequence length="184" mass="19999">MNVPVLLGIGSNVERERHLNRGLDALQQLLGPLHCSPVFESEAVGVLGKRFYNMVVAADCRLSLPELQAALKAVEAACGRREARSAGSITLDIDILVYGELHGVHHGIRLPRAEITRNAFVLWPLALLAGDARLPGDGRAYAELWAGWQGNQGLWPVAFEWRGQALTPASLLPRRDPGVSRDLG</sequence>
<dbReference type="AlphaFoldDB" id="A0A1I4PC78"/>
<evidence type="ECO:0000256" key="4">
    <source>
        <dbReference type="ARBA" id="ARBA00022741"/>
    </source>
</evidence>